<organism evidence="3">
    <name type="scientific">marine sediment metagenome</name>
    <dbReference type="NCBI Taxonomy" id="412755"/>
    <lineage>
        <taxon>unclassified sequences</taxon>
        <taxon>metagenomes</taxon>
        <taxon>ecological metagenomes</taxon>
    </lineage>
</organism>
<dbReference type="Gene3D" id="3.40.50.720">
    <property type="entry name" value="NAD(P)-binding Rossmann-like Domain"/>
    <property type="match status" value="1"/>
</dbReference>
<sequence length="203" mass="21627">MAEKMKAVVFYEAERMKLEEIPIPEVTDVDVLVKVKNVGICGSDISYYFGLSPVGTSTGKGPLVLGHEFTGEVVKVGKVPEQLGLFKEGDKVVVNPVQHCNACYSCAQGQTNLCENISVPGVTVNGGFAQYCVSNYTGLFKLPDNVSFSSGAFTEPLACVIYAVKKLYIKPGQFIAIFGPGPMGQMMVQMTKSVGAGKVVLVG</sequence>
<accession>X1CF76</accession>
<feature type="domain" description="Alcohol dehydrogenase-like N-terminal" evidence="2">
    <location>
        <begin position="29"/>
        <end position="144"/>
    </location>
</feature>
<evidence type="ECO:0000313" key="3">
    <source>
        <dbReference type="EMBL" id="GAG94903.1"/>
    </source>
</evidence>
<dbReference type="PANTHER" id="PTHR43401">
    <property type="entry name" value="L-THREONINE 3-DEHYDROGENASE"/>
    <property type="match status" value="1"/>
</dbReference>
<dbReference type="InterPro" id="IPR050129">
    <property type="entry name" value="Zn_alcohol_dh"/>
</dbReference>
<dbReference type="PANTHER" id="PTHR43401:SF2">
    <property type="entry name" value="L-THREONINE 3-DEHYDROGENASE"/>
    <property type="match status" value="1"/>
</dbReference>
<gene>
    <name evidence="3" type="ORF">S01H4_50873</name>
</gene>
<evidence type="ECO:0000259" key="2">
    <source>
        <dbReference type="Pfam" id="PF08240"/>
    </source>
</evidence>
<feature type="non-terminal residue" evidence="3">
    <location>
        <position position="203"/>
    </location>
</feature>
<proteinExistence type="predicted"/>
<protein>
    <recommendedName>
        <fullName evidence="2">Alcohol dehydrogenase-like N-terminal domain-containing protein</fullName>
    </recommendedName>
</protein>
<keyword evidence="1" id="KW-0560">Oxidoreductase</keyword>
<dbReference type="GO" id="GO:0016491">
    <property type="term" value="F:oxidoreductase activity"/>
    <property type="evidence" value="ECO:0007669"/>
    <property type="project" value="UniProtKB-KW"/>
</dbReference>
<dbReference type="Pfam" id="PF08240">
    <property type="entry name" value="ADH_N"/>
    <property type="match status" value="1"/>
</dbReference>
<comment type="caution">
    <text evidence="3">The sequence shown here is derived from an EMBL/GenBank/DDBJ whole genome shotgun (WGS) entry which is preliminary data.</text>
</comment>
<dbReference type="EMBL" id="BART01028920">
    <property type="protein sequence ID" value="GAG94903.1"/>
    <property type="molecule type" value="Genomic_DNA"/>
</dbReference>
<dbReference type="AlphaFoldDB" id="X1CF76"/>
<dbReference type="InterPro" id="IPR013154">
    <property type="entry name" value="ADH-like_N"/>
</dbReference>
<dbReference type="InterPro" id="IPR011032">
    <property type="entry name" value="GroES-like_sf"/>
</dbReference>
<evidence type="ECO:0000256" key="1">
    <source>
        <dbReference type="ARBA" id="ARBA00023002"/>
    </source>
</evidence>
<name>X1CF76_9ZZZZ</name>
<reference evidence="3" key="1">
    <citation type="journal article" date="2014" name="Front. Microbiol.">
        <title>High frequency of phylogenetically diverse reductive dehalogenase-homologous genes in deep subseafloor sedimentary metagenomes.</title>
        <authorList>
            <person name="Kawai M."/>
            <person name="Futagami T."/>
            <person name="Toyoda A."/>
            <person name="Takaki Y."/>
            <person name="Nishi S."/>
            <person name="Hori S."/>
            <person name="Arai W."/>
            <person name="Tsubouchi T."/>
            <person name="Morono Y."/>
            <person name="Uchiyama I."/>
            <person name="Ito T."/>
            <person name="Fujiyama A."/>
            <person name="Inagaki F."/>
            <person name="Takami H."/>
        </authorList>
    </citation>
    <scope>NUCLEOTIDE SEQUENCE</scope>
    <source>
        <strain evidence="3">Expedition CK06-06</strain>
    </source>
</reference>
<dbReference type="SUPFAM" id="SSF50129">
    <property type="entry name" value="GroES-like"/>
    <property type="match status" value="1"/>
</dbReference>
<dbReference type="Gene3D" id="3.90.180.10">
    <property type="entry name" value="Medium-chain alcohol dehydrogenases, catalytic domain"/>
    <property type="match status" value="1"/>
</dbReference>